<accession>A0A0F5QFB3</accession>
<name>A0A0F5QFB3_9HYPH</name>
<keyword evidence="3" id="KW-1185">Reference proteome</keyword>
<evidence type="ECO:0000256" key="1">
    <source>
        <dbReference type="SAM" id="SignalP"/>
    </source>
</evidence>
<dbReference type="EMBL" id="LANJ01000011">
    <property type="protein sequence ID" value="KKC39408.1"/>
    <property type="molecule type" value="Genomic_DNA"/>
</dbReference>
<dbReference type="CDD" id="cd17511">
    <property type="entry name" value="YbjN_AmyR-like"/>
    <property type="match status" value="1"/>
</dbReference>
<reference evidence="2 3" key="1">
    <citation type="submission" date="2015-03" db="EMBL/GenBank/DDBJ databases">
        <authorList>
            <person name="Lepp D."/>
            <person name="Hassan Y.I."/>
            <person name="Li X.-Z."/>
            <person name="Zhou T."/>
        </authorList>
    </citation>
    <scope>NUCLEOTIDE SEQUENCE [LARGE SCALE GENOMIC DNA]</scope>
    <source>
        <strain evidence="2 3">E84</strain>
    </source>
</reference>
<organism evidence="2 3">
    <name type="scientific">Devosia epidermidihirudinis</name>
    <dbReference type="NCBI Taxonomy" id="1293439"/>
    <lineage>
        <taxon>Bacteria</taxon>
        <taxon>Pseudomonadati</taxon>
        <taxon>Pseudomonadota</taxon>
        <taxon>Alphaproteobacteria</taxon>
        <taxon>Hyphomicrobiales</taxon>
        <taxon>Devosiaceae</taxon>
        <taxon>Devosia</taxon>
    </lineage>
</organism>
<keyword evidence="1" id="KW-0732">Signal</keyword>
<dbReference type="Pfam" id="PF10722">
    <property type="entry name" value="YbjN"/>
    <property type="match status" value="1"/>
</dbReference>
<comment type="caution">
    <text evidence="2">The sequence shown here is derived from an EMBL/GenBank/DDBJ whole genome shotgun (WGS) entry which is preliminary data.</text>
</comment>
<dbReference type="OrthoDB" id="33037at2"/>
<proteinExistence type="predicted"/>
<sequence length="155" mass="17040">MKLSSILAGSALAVVLATTAQAQTLLKGSDTAEILNIARGYGAATLTTNSAGDPEISGKINGISYYVYFMNCTDNETCADLNFYLGFLDLKPSLEKINSWNYDKRFSRAYIDQDGDAGVEMDVDLEHGVSPEFLDDQFSIWNQVVKQFSEHVGYK</sequence>
<gene>
    <name evidence="2" type="ORF">WH87_04115</name>
</gene>
<dbReference type="Proteomes" id="UP000033411">
    <property type="component" value="Unassembled WGS sequence"/>
</dbReference>
<feature type="chain" id="PRO_5002494507" description="YbjN domain-containing protein" evidence="1">
    <location>
        <begin position="23"/>
        <end position="155"/>
    </location>
</feature>
<dbReference type="STRING" id="1293439.WH87_04115"/>
<evidence type="ECO:0000313" key="3">
    <source>
        <dbReference type="Proteomes" id="UP000033411"/>
    </source>
</evidence>
<protein>
    <recommendedName>
        <fullName evidence="4">YbjN domain-containing protein</fullName>
    </recommendedName>
</protein>
<dbReference type="InterPro" id="IPR019660">
    <property type="entry name" value="Put_sensory_transdc_reg_YbjN"/>
</dbReference>
<feature type="signal peptide" evidence="1">
    <location>
        <begin position="1"/>
        <end position="22"/>
    </location>
</feature>
<evidence type="ECO:0008006" key="4">
    <source>
        <dbReference type="Google" id="ProtNLM"/>
    </source>
</evidence>
<evidence type="ECO:0000313" key="2">
    <source>
        <dbReference type="EMBL" id="KKC39408.1"/>
    </source>
</evidence>
<dbReference type="AlphaFoldDB" id="A0A0F5QFB3"/>
<dbReference type="RefSeq" id="WP_046138367.1">
    <property type="nucleotide sequence ID" value="NZ_LANJ01000011.1"/>
</dbReference>
<dbReference type="PATRIC" id="fig|1293439.3.peg.381"/>